<dbReference type="Pfam" id="PF07715">
    <property type="entry name" value="Plug"/>
    <property type="match status" value="1"/>
</dbReference>
<proteinExistence type="inferred from homology"/>
<evidence type="ECO:0000256" key="10">
    <source>
        <dbReference type="SAM" id="MobiDB-lite"/>
    </source>
</evidence>
<dbReference type="Pfam" id="PF00593">
    <property type="entry name" value="TonB_dep_Rec_b-barrel"/>
    <property type="match status" value="1"/>
</dbReference>
<sequence>MILHGLSAGQTGRFAFRTCLAAAVLPLALLAQTPPAADEAAAPTTTAKEQHDAPTAAGEPQKLEAFVVTGSNIKRVDEEKMLPVSTFDTEDIDVRAAATPAEFFEYLPQAGEMPINEESTLGASARGDVASISLRSLGSANTLVLVNGRRMVPHPVSQAESGVPSLAVNINSLPSAAIKRIEILRDGASAIYGADATAGVVNAILNTDADGTKLKVQGSVTQDGGGAERRFTISDGRMFKDDRGKIRVSFDYLHRDAIMSSDRTFSANSDNRDRQPAPFNGVPITLPDATSYRNNNFDNTASSSSIYGNFIRGKFQADPVTGEQVFVGSRPDSNRGIATTSNTTALTTASNTAASPGQFYLLPLADGTIGTTSSQPTHSIENYAHNYYYNVNQDRQLVPETRRFQFAVTLDHDVTGDIKAFGELFYYHADSWLYRDPVSVDSTGATDIYVPATNPYNPFGTRFYDPAGAPNADGTPRIVGTPAAVLFAPGTGVQPRDFRRRAIEVNSRVGRAVAGFRGRIFGDWEWESALLYGWGRTEDVEHYDIRDSRLREALARTDATAFNPFGVTFKNVGGTIRVDQVYHNDASVVNPLYDDFVRLARTSLASWDAKVNGPLFEAWGRQVSAAAGVELRRETYEDWRPPYAGLNPAGSSSSNPYLIEGENDFVGLSPNVNLSTSRDAFAGFTEVLVPIVRAKDHVPGIRALEFSLAGRYERFSDFGDTFKPKYSVGYRPNSWILLRGSYSESFRAPNLVQVDNTPLQRLVSSITDYYRVDVTALGSDGSRTRKVTRQGNAALKPEEADTVAIGLVVEVPKVKGLTVSADYWSMKQRNVIANLGATLQMQIDSDMLDAATQAQLAAGKTISDVVVQDGTHYLGNPRIHRAPITGADLTAFANYNATHAPSDQRAPVGKIATIIDDYLNLDARNVGGIDFSLQYRLPRLPIGQFTLRGEGAWMNQYDQMLASEGGIMRDRLGLDGITRWKANASLIWRWKQWGAGWFTNYVMGSIDTSANIGLASSATTQAVLQALNYPDYLRPYMDSTGSTRIGYRVGDWISHNAYVNYKFSRRKAAPALRDVSVRVGVNNVFGIDPPFADETRGYRTSAGSPRGRQYYLQLSKQL</sequence>
<dbReference type="InterPro" id="IPR000531">
    <property type="entry name" value="Beta-barrel_TonB"/>
</dbReference>
<name>A0A8F9XFW4_9BACT</name>
<keyword evidence="14" id="KW-0675">Receptor</keyword>
<keyword evidence="6 8" id="KW-0472">Membrane</keyword>
<keyword evidence="11" id="KW-0732">Signal</keyword>
<keyword evidence="4 8" id="KW-0812">Transmembrane</keyword>
<dbReference type="Gene3D" id="2.40.170.20">
    <property type="entry name" value="TonB-dependent receptor, beta-barrel domain"/>
    <property type="match status" value="1"/>
</dbReference>
<dbReference type="Gene3D" id="2.170.130.10">
    <property type="entry name" value="TonB-dependent receptor, plug domain"/>
    <property type="match status" value="1"/>
</dbReference>
<evidence type="ECO:0000256" key="11">
    <source>
        <dbReference type="SAM" id="SignalP"/>
    </source>
</evidence>
<dbReference type="AlphaFoldDB" id="A0A8F9XFW4"/>
<evidence type="ECO:0000259" key="13">
    <source>
        <dbReference type="Pfam" id="PF07715"/>
    </source>
</evidence>
<evidence type="ECO:0000313" key="14">
    <source>
        <dbReference type="EMBL" id="QYM78517.1"/>
    </source>
</evidence>
<reference evidence="14" key="1">
    <citation type="submission" date="2021-08" db="EMBL/GenBank/DDBJ databases">
        <title>Genome of a novel bacterium of the phylum Verrucomicrobia, Oleiharenicola sp. KSB-15.</title>
        <authorList>
            <person name="Chung J.-H."/>
            <person name="Ahn J.-H."/>
            <person name="Yoon Y."/>
            <person name="Kim D.-Y."/>
            <person name="An S.-H."/>
            <person name="Park I."/>
            <person name="Yeon J."/>
        </authorList>
    </citation>
    <scope>NUCLEOTIDE SEQUENCE</scope>
    <source>
        <strain evidence="14">KSB-15</strain>
    </source>
</reference>
<dbReference type="InterPro" id="IPR039426">
    <property type="entry name" value="TonB-dep_rcpt-like"/>
</dbReference>
<evidence type="ECO:0000256" key="3">
    <source>
        <dbReference type="ARBA" id="ARBA00022452"/>
    </source>
</evidence>
<dbReference type="InterPro" id="IPR012910">
    <property type="entry name" value="Plug_dom"/>
</dbReference>
<gene>
    <name evidence="14" type="ORF">K0B96_14610</name>
</gene>
<dbReference type="PANTHER" id="PTHR47234">
    <property type="match status" value="1"/>
</dbReference>
<comment type="subcellular location">
    <subcellularLocation>
        <location evidence="1 8">Cell outer membrane</location>
        <topology evidence="1 8">Multi-pass membrane protein</topology>
    </subcellularLocation>
</comment>
<evidence type="ECO:0000256" key="6">
    <source>
        <dbReference type="ARBA" id="ARBA00023136"/>
    </source>
</evidence>
<evidence type="ECO:0000313" key="15">
    <source>
        <dbReference type="Proteomes" id="UP000825051"/>
    </source>
</evidence>
<protein>
    <submittedName>
        <fullName evidence="14">TonB-dependent receptor</fullName>
    </submittedName>
</protein>
<dbReference type="SUPFAM" id="SSF56935">
    <property type="entry name" value="Porins"/>
    <property type="match status" value="1"/>
</dbReference>
<dbReference type="PROSITE" id="PS52016">
    <property type="entry name" value="TONB_DEPENDENT_REC_3"/>
    <property type="match status" value="1"/>
</dbReference>
<dbReference type="EMBL" id="CP080507">
    <property type="protein sequence ID" value="QYM78517.1"/>
    <property type="molecule type" value="Genomic_DNA"/>
</dbReference>
<evidence type="ECO:0000256" key="7">
    <source>
        <dbReference type="ARBA" id="ARBA00023237"/>
    </source>
</evidence>
<evidence type="ECO:0000256" key="5">
    <source>
        <dbReference type="ARBA" id="ARBA00023077"/>
    </source>
</evidence>
<dbReference type="PANTHER" id="PTHR47234:SF2">
    <property type="entry name" value="TONB-DEPENDENT RECEPTOR"/>
    <property type="match status" value="1"/>
</dbReference>
<organism evidence="14 15">
    <name type="scientific">Horticoccus luteus</name>
    <dbReference type="NCBI Taxonomy" id="2862869"/>
    <lineage>
        <taxon>Bacteria</taxon>
        <taxon>Pseudomonadati</taxon>
        <taxon>Verrucomicrobiota</taxon>
        <taxon>Opitutia</taxon>
        <taxon>Opitutales</taxon>
        <taxon>Opitutaceae</taxon>
        <taxon>Horticoccus</taxon>
    </lineage>
</organism>
<dbReference type="KEGG" id="ole:K0B96_14610"/>
<evidence type="ECO:0000259" key="12">
    <source>
        <dbReference type="Pfam" id="PF00593"/>
    </source>
</evidence>
<feature type="region of interest" description="Disordered" evidence="10">
    <location>
        <begin position="264"/>
        <end position="285"/>
    </location>
</feature>
<evidence type="ECO:0000256" key="2">
    <source>
        <dbReference type="ARBA" id="ARBA00022448"/>
    </source>
</evidence>
<dbReference type="RefSeq" id="WP_220161621.1">
    <property type="nucleotide sequence ID" value="NZ_CP080507.1"/>
</dbReference>
<keyword evidence="3 8" id="KW-1134">Transmembrane beta strand</keyword>
<dbReference type="InterPro" id="IPR036942">
    <property type="entry name" value="Beta-barrel_TonB_sf"/>
</dbReference>
<evidence type="ECO:0000256" key="1">
    <source>
        <dbReference type="ARBA" id="ARBA00004571"/>
    </source>
</evidence>
<keyword evidence="5 9" id="KW-0798">TonB box</keyword>
<keyword evidence="2 8" id="KW-0813">Transport</keyword>
<feature type="region of interest" description="Disordered" evidence="10">
    <location>
        <begin position="36"/>
        <end position="59"/>
    </location>
</feature>
<feature type="domain" description="TonB-dependent receptor-like beta-barrel" evidence="12">
    <location>
        <begin position="556"/>
        <end position="1084"/>
    </location>
</feature>
<keyword evidence="7 8" id="KW-0998">Cell outer membrane</keyword>
<feature type="domain" description="TonB-dependent receptor plug" evidence="13">
    <location>
        <begin position="83"/>
        <end position="200"/>
    </location>
</feature>
<evidence type="ECO:0000256" key="4">
    <source>
        <dbReference type="ARBA" id="ARBA00022692"/>
    </source>
</evidence>
<accession>A0A8F9XFW4</accession>
<keyword evidence="15" id="KW-1185">Reference proteome</keyword>
<feature type="compositionally biased region" description="Low complexity" evidence="10">
    <location>
        <begin position="36"/>
        <end position="47"/>
    </location>
</feature>
<evidence type="ECO:0000256" key="9">
    <source>
        <dbReference type="RuleBase" id="RU003357"/>
    </source>
</evidence>
<feature type="chain" id="PRO_5034353918" evidence="11">
    <location>
        <begin position="37"/>
        <end position="1118"/>
    </location>
</feature>
<feature type="signal peptide" evidence="11">
    <location>
        <begin position="1"/>
        <end position="36"/>
    </location>
</feature>
<evidence type="ECO:0000256" key="8">
    <source>
        <dbReference type="PROSITE-ProRule" id="PRU01360"/>
    </source>
</evidence>
<dbReference type="Proteomes" id="UP000825051">
    <property type="component" value="Chromosome"/>
</dbReference>
<dbReference type="GO" id="GO:0009279">
    <property type="term" value="C:cell outer membrane"/>
    <property type="evidence" value="ECO:0007669"/>
    <property type="project" value="UniProtKB-SubCell"/>
</dbReference>
<comment type="similarity">
    <text evidence="8 9">Belongs to the TonB-dependent receptor family.</text>
</comment>
<dbReference type="InterPro" id="IPR037066">
    <property type="entry name" value="Plug_dom_sf"/>
</dbReference>